<evidence type="ECO:0000256" key="2">
    <source>
        <dbReference type="ARBA" id="ARBA00022741"/>
    </source>
</evidence>
<protein>
    <submittedName>
        <fullName evidence="9">Uncharacterized protein</fullName>
    </submittedName>
</protein>
<evidence type="ECO:0000256" key="6">
    <source>
        <dbReference type="SAM" id="MobiDB-lite"/>
    </source>
</evidence>
<dbReference type="InterPro" id="IPR003593">
    <property type="entry name" value="AAA+_ATPase"/>
</dbReference>
<dbReference type="SMART" id="SM01086">
    <property type="entry name" value="ClpB_D2-small"/>
    <property type="match status" value="1"/>
</dbReference>
<dbReference type="FunFam" id="3.40.50.300:FF:000025">
    <property type="entry name" value="ATP-dependent Clp protease subunit"/>
    <property type="match status" value="1"/>
</dbReference>
<dbReference type="GO" id="GO:0043531">
    <property type="term" value="F:ADP binding"/>
    <property type="evidence" value="ECO:0007669"/>
    <property type="project" value="InterPro"/>
</dbReference>
<dbReference type="InterPro" id="IPR050130">
    <property type="entry name" value="ClpA_ClpB"/>
</dbReference>
<dbReference type="SUPFAM" id="SSF52540">
    <property type="entry name" value="P-loop containing nucleoside triphosphate hydrolases"/>
    <property type="match status" value="3"/>
</dbReference>
<comment type="caution">
    <text evidence="9">The sequence shown here is derived from an EMBL/GenBank/DDBJ whole genome shotgun (WGS) entry which is preliminary data.</text>
</comment>
<proteinExistence type="predicted"/>
<dbReference type="Pfam" id="PF10431">
    <property type="entry name" value="ClpB_D2-small"/>
    <property type="match status" value="1"/>
</dbReference>
<dbReference type="InterPro" id="IPR027417">
    <property type="entry name" value="P-loop_NTPase"/>
</dbReference>
<evidence type="ECO:0000259" key="8">
    <source>
        <dbReference type="SMART" id="SM01086"/>
    </source>
</evidence>
<dbReference type="AlphaFoldDB" id="A0AAV9CSQ4"/>
<dbReference type="InterPro" id="IPR036628">
    <property type="entry name" value="Clp_N_dom_sf"/>
</dbReference>
<evidence type="ECO:0000256" key="5">
    <source>
        <dbReference type="SAM" id="Coils"/>
    </source>
</evidence>
<feature type="domain" description="AAA+ ATPase" evidence="7">
    <location>
        <begin position="733"/>
        <end position="872"/>
    </location>
</feature>
<dbReference type="CDD" id="cd19499">
    <property type="entry name" value="RecA-like_ClpB_Hsp104-like"/>
    <property type="match status" value="1"/>
</dbReference>
<evidence type="ECO:0000256" key="3">
    <source>
        <dbReference type="ARBA" id="ARBA00022840"/>
    </source>
</evidence>
<dbReference type="SUPFAM" id="SSF81923">
    <property type="entry name" value="Double Clp-N motif"/>
    <property type="match status" value="1"/>
</dbReference>
<reference evidence="9" key="2">
    <citation type="submission" date="2023-06" db="EMBL/GenBank/DDBJ databases">
        <authorList>
            <person name="Ma L."/>
            <person name="Liu K.-W."/>
            <person name="Li Z."/>
            <person name="Hsiao Y.-Y."/>
            <person name="Qi Y."/>
            <person name="Fu T."/>
            <person name="Tang G."/>
            <person name="Zhang D."/>
            <person name="Sun W.-H."/>
            <person name="Liu D.-K."/>
            <person name="Li Y."/>
            <person name="Chen G.-Z."/>
            <person name="Liu X.-D."/>
            <person name="Liao X.-Y."/>
            <person name="Jiang Y.-T."/>
            <person name="Yu X."/>
            <person name="Hao Y."/>
            <person name="Huang J."/>
            <person name="Zhao X.-W."/>
            <person name="Ke S."/>
            <person name="Chen Y.-Y."/>
            <person name="Wu W.-L."/>
            <person name="Hsu J.-L."/>
            <person name="Lin Y.-F."/>
            <person name="Huang M.-D."/>
            <person name="Li C.-Y."/>
            <person name="Huang L."/>
            <person name="Wang Z.-W."/>
            <person name="Zhao X."/>
            <person name="Zhong W.-Y."/>
            <person name="Peng D.-H."/>
            <person name="Ahmad S."/>
            <person name="Lan S."/>
            <person name="Zhang J.-S."/>
            <person name="Tsai W.-C."/>
            <person name="Van De Peer Y."/>
            <person name="Liu Z.-J."/>
        </authorList>
    </citation>
    <scope>NUCLEOTIDE SEQUENCE</scope>
    <source>
        <strain evidence="9">CP</strain>
        <tissue evidence="9">Leaves</tissue>
    </source>
</reference>
<reference evidence="9" key="1">
    <citation type="journal article" date="2023" name="Nat. Commun.">
        <title>Diploid and tetraploid genomes of Acorus and the evolution of monocots.</title>
        <authorList>
            <person name="Ma L."/>
            <person name="Liu K.W."/>
            <person name="Li Z."/>
            <person name="Hsiao Y.Y."/>
            <person name="Qi Y."/>
            <person name="Fu T."/>
            <person name="Tang G.D."/>
            <person name="Zhang D."/>
            <person name="Sun W.H."/>
            <person name="Liu D.K."/>
            <person name="Li Y."/>
            <person name="Chen G.Z."/>
            <person name="Liu X.D."/>
            <person name="Liao X.Y."/>
            <person name="Jiang Y.T."/>
            <person name="Yu X."/>
            <person name="Hao Y."/>
            <person name="Huang J."/>
            <person name="Zhao X.W."/>
            <person name="Ke S."/>
            <person name="Chen Y.Y."/>
            <person name="Wu W.L."/>
            <person name="Hsu J.L."/>
            <person name="Lin Y.F."/>
            <person name="Huang M.D."/>
            <person name="Li C.Y."/>
            <person name="Huang L."/>
            <person name="Wang Z.W."/>
            <person name="Zhao X."/>
            <person name="Zhong W.Y."/>
            <person name="Peng D.H."/>
            <person name="Ahmad S."/>
            <person name="Lan S."/>
            <person name="Zhang J.S."/>
            <person name="Tsai W.C."/>
            <person name="Van de Peer Y."/>
            <person name="Liu Z.J."/>
        </authorList>
    </citation>
    <scope>NUCLEOTIDE SEQUENCE</scope>
    <source>
        <strain evidence="9">CP</strain>
    </source>
</reference>
<dbReference type="GO" id="GO:0005524">
    <property type="term" value="F:ATP binding"/>
    <property type="evidence" value="ECO:0007669"/>
    <property type="project" value="UniProtKB-KW"/>
</dbReference>
<dbReference type="Pfam" id="PF07724">
    <property type="entry name" value="AAA_2"/>
    <property type="match status" value="1"/>
</dbReference>
<dbReference type="CDD" id="cd00009">
    <property type="entry name" value="AAA"/>
    <property type="match status" value="1"/>
</dbReference>
<keyword evidence="10" id="KW-1185">Reference proteome</keyword>
<dbReference type="InterPro" id="IPR003959">
    <property type="entry name" value="ATPase_AAA_core"/>
</dbReference>
<keyword evidence="5" id="KW-0175">Coiled coil</keyword>
<dbReference type="InterPro" id="IPR002182">
    <property type="entry name" value="NB-ARC"/>
</dbReference>
<dbReference type="Pfam" id="PF17871">
    <property type="entry name" value="AAA_lid_9"/>
    <property type="match status" value="1"/>
</dbReference>
<dbReference type="Gene3D" id="1.10.1780.10">
    <property type="entry name" value="Clp, N-terminal domain"/>
    <property type="match status" value="1"/>
</dbReference>
<keyword evidence="3" id="KW-0067">ATP-binding</keyword>
<keyword evidence="4" id="KW-0143">Chaperone</keyword>
<feature type="domain" description="Clp ATPase C-terminal" evidence="8">
    <location>
        <begin position="900"/>
        <end position="986"/>
    </location>
</feature>
<dbReference type="PROSITE" id="PS00871">
    <property type="entry name" value="CLPAB_2"/>
    <property type="match status" value="1"/>
</dbReference>
<feature type="region of interest" description="Disordered" evidence="6">
    <location>
        <begin position="991"/>
        <end position="1013"/>
    </location>
</feature>
<dbReference type="SMART" id="SM00382">
    <property type="entry name" value="AAA"/>
    <property type="match status" value="2"/>
</dbReference>
<dbReference type="InterPro" id="IPR019489">
    <property type="entry name" value="Clp_ATPase_C"/>
</dbReference>
<evidence type="ECO:0000256" key="1">
    <source>
        <dbReference type="ARBA" id="ARBA00022737"/>
    </source>
</evidence>
<evidence type="ECO:0000313" key="10">
    <source>
        <dbReference type="Proteomes" id="UP001180020"/>
    </source>
</evidence>
<dbReference type="Proteomes" id="UP001180020">
    <property type="component" value="Unassembled WGS sequence"/>
</dbReference>
<gene>
    <name evidence="9" type="ORF">QJS10_CPB17g00681</name>
</gene>
<evidence type="ECO:0000313" key="9">
    <source>
        <dbReference type="EMBL" id="KAK1291288.1"/>
    </source>
</evidence>
<feature type="coiled-coil region" evidence="5">
    <location>
        <begin position="630"/>
        <end position="657"/>
    </location>
</feature>
<dbReference type="GO" id="GO:0016887">
    <property type="term" value="F:ATP hydrolysis activity"/>
    <property type="evidence" value="ECO:0007669"/>
    <property type="project" value="InterPro"/>
</dbReference>
<keyword evidence="2" id="KW-0547">Nucleotide-binding</keyword>
<dbReference type="PANTHER" id="PTHR11638">
    <property type="entry name" value="ATP-DEPENDENT CLP PROTEASE"/>
    <property type="match status" value="1"/>
</dbReference>
<organism evidence="9 10">
    <name type="scientific">Acorus calamus</name>
    <name type="common">Sweet flag</name>
    <dbReference type="NCBI Taxonomy" id="4465"/>
    <lineage>
        <taxon>Eukaryota</taxon>
        <taxon>Viridiplantae</taxon>
        <taxon>Streptophyta</taxon>
        <taxon>Embryophyta</taxon>
        <taxon>Tracheophyta</taxon>
        <taxon>Spermatophyta</taxon>
        <taxon>Magnoliopsida</taxon>
        <taxon>Liliopsida</taxon>
        <taxon>Acoraceae</taxon>
        <taxon>Acorus</taxon>
    </lineage>
</organism>
<dbReference type="EMBL" id="JAUJYO010000017">
    <property type="protein sequence ID" value="KAK1291288.1"/>
    <property type="molecule type" value="Genomic_DNA"/>
</dbReference>
<dbReference type="Pfam" id="PF00004">
    <property type="entry name" value="AAA"/>
    <property type="match status" value="1"/>
</dbReference>
<dbReference type="Gene3D" id="1.10.8.60">
    <property type="match status" value="1"/>
</dbReference>
<keyword evidence="1" id="KW-0677">Repeat</keyword>
<sequence>MSQFTFLLESPGRMEEIVPLPEKLIQLLMEPNNVVRHCVLAIVGMRQTGKTTLGQSVYNDDRIKSYFEIKIWVGVSKVFEEIDILQQIINQAGRQCGEAQSKEEDLYAKTEEAQTRVELYSMMMEVLGGRRCLLVLDDLWSDQIWEDCLKFPFTQFTAASSRVLITTRNEQLPRQMGAIYTHKMKGSEECSNRVILESELPTDGKIAREEFTEAAWKAILSSRGKGRTHQTARLMKALLEHENGDAYQIFSKARVNNTQLLEATNQEINKRQLNAVGEASGSKQGTSLEELIKRAREFRKFDEPLVSVGHLLLAFTGDMSFGMQLFDDFKISFNILKSAIHQDLKALDRYGVDLTAKAEAGEIDPIIGRDAEIDSCIEILLMKRYGNPVLIGDPGVGKTAIVQGLAQRMVKGSLPQGLQNCKLISLDIGALISGANNRGDLENRLKDVLGEVTESDGHTIIFIDDIHMIVGAGDPNGTMDVSNLLKPKLDQGKLRCIGETTIAEFRKHIEKDSALKRQFQPVNVKEATVKDTIFILCGLRKKYEHHHGVRISDNALVDAAHLSNRYIKEGFLPNKAIVLVDRAAARLKMDEKECFSLAIDTYKASKNSLNDIEIKLSSMQDGLTVQLGLEKSLVTQIQDVNEVIQQEEKELHDYQNSTGNYMLRGEVTSNDIAKVVSKQTGIPLTKLLQSEKEKLLKLEEELHKQIIGQDYAVNSVAMAIKRSRNGLSDPHRPIASLMFMGPTGVGKTELAKALASYMFNTEEALVRFDMSEYMEKHTVSRLIGAPPGYISCENGGQLTEKVRERPYSVILFDEIEKAHSDVLNVFLHILDDGRVTDSLGRTVSFTNTIIIMTSNVGSKDILSNAIDYKTIEQKVVLAAKSVFKPEFWNRVDEWIIFHPLDRKQINIIVQLQLKKLQERMSNRKIKIRATDAAVELLGNLGYDPNYGARPVKRIIEQMVVNEITDLLLKDKIKNEDTILIDVEGTASSSHQLPQEKLTFHKLNSDTGPHSKDE</sequence>
<dbReference type="Gene3D" id="3.40.50.300">
    <property type="entry name" value="P-loop containing nucleotide triphosphate hydrolases"/>
    <property type="match status" value="4"/>
</dbReference>
<dbReference type="InterPro" id="IPR001270">
    <property type="entry name" value="ClpA/B"/>
</dbReference>
<dbReference type="InterPro" id="IPR041546">
    <property type="entry name" value="ClpA/ClpB_AAA_lid"/>
</dbReference>
<feature type="domain" description="AAA+ ATPase" evidence="7">
    <location>
        <begin position="384"/>
        <end position="525"/>
    </location>
</feature>
<evidence type="ECO:0000259" key="7">
    <source>
        <dbReference type="SMART" id="SM00382"/>
    </source>
</evidence>
<dbReference type="GO" id="GO:0005737">
    <property type="term" value="C:cytoplasm"/>
    <property type="evidence" value="ECO:0007669"/>
    <property type="project" value="TreeGrafter"/>
</dbReference>
<name>A0AAV9CSQ4_ACOCL</name>
<dbReference type="PANTHER" id="PTHR11638:SF18">
    <property type="entry name" value="HEAT SHOCK PROTEIN 104"/>
    <property type="match status" value="1"/>
</dbReference>
<evidence type="ECO:0000256" key="4">
    <source>
        <dbReference type="ARBA" id="ARBA00023186"/>
    </source>
</evidence>
<dbReference type="Pfam" id="PF02861">
    <property type="entry name" value="Clp_N"/>
    <property type="match status" value="1"/>
</dbReference>
<dbReference type="Pfam" id="PF00931">
    <property type="entry name" value="NB-ARC"/>
    <property type="match status" value="1"/>
</dbReference>
<dbReference type="InterPro" id="IPR004176">
    <property type="entry name" value="Clp_R_N"/>
</dbReference>
<dbReference type="PRINTS" id="PR00300">
    <property type="entry name" value="CLPPROTEASEA"/>
</dbReference>
<accession>A0AAV9CSQ4</accession>
<dbReference type="GO" id="GO:0034605">
    <property type="term" value="P:cellular response to heat"/>
    <property type="evidence" value="ECO:0007669"/>
    <property type="project" value="TreeGrafter"/>
</dbReference>
<dbReference type="InterPro" id="IPR028299">
    <property type="entry name" value="ClpA/B_CS2"/>
</dbReference>